<evidence type="ECO:0000256" key="4">
    <source>
        <dbReference type="ARBA" id="ARBA00022989"/>
    </source>
</evidence>
<dbReference type="Proteomes" id="UP001175261">
    <property type="component" value="Unassembled WGS sequence"/>
</dbReference>
<feature type="domain" description="Amino acid transporter transmembrane" evidence="7">
    <location>
        <begin position="51"/>
        <end position="445"/>
    </location>
</feature>
<dbReference type="InterPro" id="IPR013057">
    <property type="entry name" value="AA_transpt_TM"/>
</dbReference>
<dbReference type="EMBL" id="JAPDFR010000008">
    <property type="protein sequence ID" value="KAK0384034.1"/>
    <property type="molecule type" value="Genomic_DNA"/>
</dbReference>
<protein>
    <recommendedName>
        <fullName evidence="7">Amino acid transporter transmembrane domain-containing protein</fullName>
    </recommendedName>
</protein>
<feature type="transmembrane region" description="Helical" evidence="6">
    <location>
        <begin position="131"/>
        <end position="152"/>
    </location>
</feature>
<feature type="transmembrane region" description="Helical" evidence="6">
    <location>
        <begin position="381"/>
        <end position="407"/>
    </location>
</feature>
<feature type="transmembrane region" description="Helical" evidence="6">
    <location>
        <begin position="315"/>
        <end position="334"/>
    </location>
</feature>
<evidence type="ECO:0000313" key="9">
    <source>
        <dbReference type="Proteomes" id="UP001175261"/>
    </source>
</evidence>
<proteinExistence type="inferred from homology"/>
<comment type="subcellular location">
    <subcellularLocation>
        <location evidence="1">Membrane</location>
        <topology evidence="1">Multi-pass membrane protein</topology>
    </subcellularLocation>
</comment>
<feature type="transmembrane region" description="Helical" evidence="6">
    <location>
        <begin position="273"/>
        <end position="295"/>
    </location>
</feature>
<evidence type="ECO:0000259" key="7">
    <source>
        <dbReference type="Pfam" id="PF01490"/>
    </source>
</evidence>
<feature type="transmembrane region" description="Helical" evidence="6">
    <location>
        <begin position="428"/>
        <end position="449"/>
    </location>
</feature>
<comment type="similarity">
    <text evidence="2">Belongs to the amino acid/polyamine transporter 2 family.</text>
</comment>
<dbReference type="FunFam" id="1.20.1740.10:FF:000039">
    <property type="entry name" value="Neutral amino acid transporter (Eurofung)"/>
    <property type="match status" value="1"/>
</dbReference>
<feature type="transmembrane region" description="Helical" evidence="6">
    <location>
        <begin position="231"/>
        <end position="261"/>
    </location>
</feature>
<comment type="caution">
    <text evidence="8">The sequence shown here is derived from an EMBL/GenBank/DDBJ whole genome shotgun (WGS) entry which is preliminary data.</text>
</comment>
<evidence type="ECO:0000256" key="3">
    <source>
        <dbReference type="ARBA" id="ARBA00022692"/>
    </source>
</evidence>
<keyword evidence="9" id="KW-1185">Reference proteome</keyword>
<name>A0AA39L4W8_SARSR</name>
<sequence length="471" mass="50494">MAASEEKAVPQGRADAVGAASIRAVSPIHDEKDLESREVFQTGVDGVEFRTVSWQRAAVVFCKINFAMSILAMPEALGALGAVGGSLTLVGFGALNVYTALILGDFHNRHPECHMLADMMGFIWGRIGRELVGIQIIIAQILISAGGIVTTATGLNALSDHSACTVVFALVSAILITLCSSIRTFSKLGWLTWFGMITFTVGVFVFTIAVTQQDRPAAAPKTGDFDLGFNAIAHPTFVVGMVSSANLFIAMSGSSMFLPVISEMRRPQDYRKACLWAGVIVGTLYFVLSLVIYRYCGQWLSVPAFGSAGPLFKKISYGISLPGLVIGLGIYQHVAAKYAFVRLLRDSDHLQKNTFVHWGTWLGVNFLLGAAAFIVAEAVPILNYLLGLAGALCFAPFSLIFPCLLWMYDFKGYRSGTSGQKLKYGMHAVIVAIGLFMVVGTTYAVAVAIKDAFATGQIARVFDCADNSGSS</sequence>
<keyword evidence="5 6" id="KW-0472">Membrane</keyword>
<accession>A0AA39L4W8</accession>
<gene>
    <name evidence="8" type="ORF">NLU13_8123</name>
</gene>
<dbReference type="GO" id="GO:0015179">
    <property type="term" value="F:L-amino acid transmembrane transporter activity"/>
    <property type="evidence" value="ECO:0007669"/>
    <property type="project" value="TreeGrafter"/>
</dbReference>
<dbReference type="PANTHER" id="PTHR22950:SF697">
    <property type="entry name" value="AMINO ACID TRANSPORTER (EUROFUNG)"/>
    <property type="match status" value="1"/>
</dbReference>
<organism evidence="8 9">
    <name type="scientific">Sarocladium strictum</name>
    <name type="common">Black bundle disease fungus</name>
    <name type="synonym">Acremonium strictum</name>
    <dbReference type="NCBI Taxonomy" id="5046"/>
    <lineage>
        <taxon>Eukaryota</taxon>
        <taxon>Fungi</taxon>
        <taxon>Dikarya</taxon>
        <taxon>Ascomycota</taxon>
        <taxon>Pezizomycotina</taxon>
        <taxon>Sordariomycetes</taxon>
        <taxon>Hypocreomycetidae</taxon>
        <taxon>Hypocreales</taxon>
        <taxon>Sarocladiaceae</taxon>
        <taxon>Sarocladium</taxon>
    </lineage>
</organism>
<dbReference type="AlphaFoldDB" id="A0AA39L4W8"/>
<feature type="transmembrane region" description="Helical" evidence="6">
    <location>
        <begin position="76"/>
        <end position="101"/>
    </location>
</feature>
<feature type="transmembrane region" description="Helical" evidence="6">
    <location>
        <begin position="190"/>
        <end position="211"/>
    </location>
</feature>
<feature type="transmembrane region" description="Helical" evidence="6">
    <location>
        <begin position="355"/>
        <end position="375"/>
    </location>
</feature>
<feature type="transmembrane region" description="Helical" evidence="6">
    <location>
        <begin position="158"/>
        <end position="178"/>
    </location>
</feature>
<dbReference type="Pfam" id="PF01490">
    <property type="entry name" value="Aa_trans"/>
    <property type="match status" value="1"/>
</dbReference>
<evidence type="ECO:0000256" key="1">
    <source>
        <dbReference type="ARBA" id="ARBA00004141"/>
    </source>
</evidence>
<dbReference type="GO" id="GO:0016020">
    <property type="term" value="C:membrane"/>
    <property type="evidence" value="ECO:0007669"/>
    <property type="project" value="UniProtKB-SubCell"/>
</dbReference>
<keyword evidence="4 6" id="KW-1133">Transmembrane helix</keyword>
<evidence type="ECO:0000256" key="2">
    <source>
        <dbReference type="ARBA" id="ARBA00008066"/>
    </source>
</evidence>
<reference evidence="8" key="1">
    <citation type="submission" date="2022-10" db="EMBL/GenBank/DDBJ databases">
        <title>Determination and structural analysis of whole genome sequence of Sarocladium strictum F4-1.</title>
        <authorList>
            <person name="Hu L."/>
            <person name="Jiang Y."/>
        </authorList>
    </citation>
    <scope>NUCLEOTIDE SEQUENCE</scope>
    <source>
        <strain evidence="8">F4-1</strain>
    </source>
</reference>
<dbReference type="PANTHER" id="PTHR22950">
    <property type="entry name" value="AMINO ACID TRANSPORTER"/>
    <property type="match status" value="1"/>
</dbReference>
<keyword evidence="3 6" id="KW-0812">Transmembrane</keyword>
<evidence type="ECO:0000313" key="8">
    <source>
        <dbReference type="EMBL" id="KAK0384034.1"/>
    </source>
</evidence>
<evidence type="ECO:0000256" key="6">
    <source>
        <dbReference type="SAM" id="Phobius"/>
    </source>
</evidence>
<evidence type="ECO:0000256" key="5">
    <source>
        <dbReference type="ARBA" id="ARBA00023136"/>
    </source>
</evidence>